<comment type="caution">
    <text evidence="2">The sequence shown here is derived from an EMBL/GenBank/DDBJ whole genome shotgun (WGS) entry which is preliminary data.</text>
</comment>
<gene>
    <name evidence="2" type="ORF">SGQ83_16035</name>
</gene>
<name>A0ABU4RF30_9FLAO</name>
<organism evidence="2 3">
    <name type="scientific">Flavobacterium cupriresistens</name>
    <dbReference type="NCBI Taxonomy" id="2893885"/>
    <lineage>
        <taxon>Bacteria</taxon>
        <taxon>Pseudomonadati</taxon>
        <taxon>Bacteroidota</taxon>
        <taxon>Flavobacteriia</taxon>
        <taxon>Flavobacteriales</taxon>
        <taxon>Flavobacteriaceae</taxon>
        <taxon>Flavobacterium</taxon>
    </lineage>
</organism>
<keyword evidence="1" id="KW-0732">Signal</keyword>
<feature type="signal peptide" evidence="1">
    <location>
        <begin position="1"/>
        <end position="19"/>
    </location>
</feature>
<accession>A0ABU4RF30</accession>
<dbReference type="SUPFAM" id="SSF52833">
    <property type="entry name" value="Thioredoxin-like"/>
    <property type="match status" value="1"/>
</dbReference>
<dbReference type="RefSeq" id="WP_047772742.1">
    <property type="nucleotide sequence ID" value="NZ_CP087134.1"/>
</dbReference>
<protein>
    <submittedName>
        <fullName evidence="2">Thioredoxin family protein</fullName>
    </submittedName>
</protein>
<evidence type="ECO:0000313" key="2">
    <source>
        <dbReference type="EMBL" id="MDX6190871.1"/>
    </source>
</evidence>
<sequence length="149" mass="16746">MNRKLLLLLFFLVTFLMNAQNAGWTTNVTDAIALSAEQRRPMLILFTAASASDNLQEEVFGTPEFEKWSRKNVILVKLDLSDFSSSLIKEQNVRLKNAFEIIELPQVCIVNGAIRNGKTTFDMLGKVSYRNGGARSWISECDSILNPSE</sequence>
<dbReference type="EMBL" id="JAWXVI010000008">
    <property type="protein sequence ID" value="MDX6190871.1"/>
    <property type="molecule type" value="Genomic_DNA"/>
</dbReference>
<dbReference type="Gene3D" id="3.40.30.10">
    <property type="entry name" value="Glutaredoxin"/>
    <property type="match status" value="1"/>
</dbReference>
<evidence type="ECO:0000256" key="1">
    <source>
        <dbReference type="SAM" id="SignalP"/>
    </source>
</evidence>
<evidence type="ECO:0000313" key="3">
    <source>
        <dbReference type="Proteomes" id="UP001273350"/>
    </source>
</evidence>
<feature type="chain" id="PRO_5045529439" evidence="1">
    <location>
        <begin position="20"/>
        <end position="149"/>
    </location>
</feature>
<keyword evidence="3" id="KW-1185">Reference proteome</keyword>
<proteinExistence type="predicted"/>
<dbReference type="InterPro" id="IPR036249">
    <property type="entry name" value="Thioredoxin-like_sf"/>
</dbReference>
<reference evidence="2 3" key="1">
    <citation type="submission" date="2023-11" db="EMBL/GenBank/DDBJ databases">
        <title>Unpublished Manusciprt.</title>
        <authorList>
            <person name="Saticioglu I.B."/>
            <person name="Ay H."/>
            <person name="Ajmi N."/>
            <person name="Altun S."/>
            <person name="Duman M."/>
        </authorList>
    </citation>
    <scope>NUCLEOTIDE SEQUENCE [LARGE SCALE GENOMIC DNA]</scope>
    <source>
        <strain evidence="2 3">Fl-318</strain>
    </source>
</reference>
<dbReference type="Proteomes" id="UP001273350">
    <property type="component" value="Unassembled WGS sequence"/>
</dbReference>